<dbReference type="KEGG" id="por:APT59_18875"/>
<dbReference type="Gene3D" id="3.30.720.120">
    <property type="match status" value="1"/>
</dbReference>
<name>A0A0U4WTM7_9PSED</name>
<sequence length="123" mass="13445">MHYSTSLMFYVTDVRTSRNFYVELLDLTPVEDGPGFALFVLPSGLALGLWARDAVVPAVGAGSATGELGFKVASMPAVDELYDRWRTRGAEELLPPTNLPFGRSFVVLDPDGNRLRGYAVHPD</sequence>
<gene>
    <name evidence="2" type="ORF">APT59_18875</name>
</gene>
<dbReference type="Proteomes" id="UP000064137">
    <property type="component" value="Chromosome"/>
</dbReference>
<dbReference type="InterPro" id="IPR004360">
    <property type="entry name" value="Glyas_Fos-R_dOase_dom"/>
</dbReference>
<dbReference type="SUPFAM" id="SSF54593">
    <property type="entry name" value="Glyoxalase/Bleomycin resistance protein/Dihydroxybiphenyl dioxygenase"/>
    <property type="match status" value="1"/>
</dbReference>
<dbReference type="InterPro" id="IPR037523">
    <property type="entry name" value="VOC_core"/>
</dbReference>
<dbReference type="InterPro" id="IPR026275">
    <property type="entry name" value="Glyoxalase/dOase/EhpR"/>
</dbReference>
<dbReference type="AlphaFoldDB" id="A0A0U4WTM7"/>
<dbReference type="RefSeq" id="WP_059316269.1">
    <property type="nucleotide sequence ID" value="NZ_CP013987.1"/>
</dbReference>
<proteinExistence type="predicted"/>
<dbReference type="InterPro" id="IPR029068">
    <property type="entry name" value="Glyas_Bleomycin-R_OHBP_Dase"/>
</dbReference>
<evidence type="ECO:0000259" key="1">
    <source>
        <dbReference type="PROSITE" id="PS51819"/>
    </source>
</evidence>
<dbReference type="Gene3D" id="3.30.720.110">
    <property type="match status" value="1"/>
</dbReference>
<evidence type="ECO:0000313" key="2">
    <source>
        <dbReference type="EMBL" id="ALZ86163.1"/>
    </source>
</evidence>
<evidence type="ECO:0000313" key="3">
    <source>
        <dbReference type="Proteomes" id="UP000064137"/>
    </source>
</evidence>
<protein>
    <submittedName>
        <fullName evidence="2">Drug:proton antiporter</fullName>
    </submittedName>
</protein>
<dbReference type="OrthoDB" id="9806945at2"/>
<dbReference type="Pfam" id="PF00903">
    <property type="entry name" value="Glyoxalase"/>
    <property type="match status" value="1"/>
</dbReference>
<feature type="domain" description="VOC" evidence="1">
    <location>
        <begin position="1"/>
        <end position="120"/>
    </location>
</feature>
<organism evidence="2 3">
    <name type="scientific">Pseudomonas oryzihabitans</name>
    <dbReference type="NCBI Taxonomy" id="47885"/>
    <lineage>
        <taxon>Bacteria</taxon>
        <taxon>Pseudomonadati</taxon>
        <taxon>Pseudomonadota</taxon>
        <taxon>Gammaproteobacteria</taxon>
        <taxon>Pseudomonadales</taxon>
        <taxon>Pseudomonadaceae</taxon>
        <taxon>Pseudomonas</taxon>
    </lineage>
</organism>
<accession>A0A0U4WTM7</accession>
<reference evidence="2 3" key="1">
    <citation type="submission" date="2016-01" db="EMBL/GenBank/DDBJ databases">
        <title>Annotation of Pseudomonas oryzihabitans USDA-ARS-USMARC-56511.</title>
        <authorList>
            <person name="Harhay G.P."/>
            <person name="Harhay D.M."/>
            <person name="Smith T.P.L."/>
            <person name="Bono J.L."/>
            <person name="Heaton M.P."/>
            <person name="Clawson M.L."/>
            <person name="Chitko-Mckown C.G."/>
            <person name="Capik S.F."/>
            <person name="DeDonder K.D."/>
            <person name="Apley M.D."/>
            <person name="Lubbers B.V."/>
            <person name="White B.J."/>
            <person name="Larson R.L."/>
        </authorList>
    </citation>
    <scope>NUCLEOTIDE SEQUENCE [LARGE SCALE GENOMIC DNA]</scope>
    <source>
        <strain evidence="2 3">USDA-ARS-USMARC-56511</strain>
    </source>
</reference>
<dbReference type="PIRSF" id="PIRSF039020">
    <property type="entry name" value="EhpR"/>
    <property type="match status" value="1"/>
</dbReference>
<dbReference type="EMBL" id="CP013987">
    <property type="protein sequence ID" value="ALZ86163.1"/>
    <property type="molecule type" value="Genomic_DNA"/>
</dbReference>
<dbReference type="PROSITE" id="PS51819">
    <property type="entry name" value="VOC"/>
    <property type="match status" value="1"/>
</dbReference>